<feature type="binding site" evidence="8">
    <location>
        <position position="38"/>
    </location>
    <ligand>
        <name>S-adenosyl-L-methionine</name>
        <dbReference type="ChEBI" id="CHEBI:59789"/>
    </ligand>
</feature>
<dbReference type="OMA" id="VFYNPVM"/>
<protein>
    <recommendedName>
        <fullName evidence="7 8">tRNA (guanine(26)-N(2))-dimethyltransferase</fullName>
        <ecNumber evidence="7 8">2.1.1.216</ecNumber>
    </recommendedName>
    <alternativeName>
        <fullName evidence="8">tRNA 2,2-dimethylguanosine-26 methyltransferase</fullName>
    </alternativeName>
    <alternativeName>
        <fullName evidence="8">tRNA(guanine-26,N(2)-N(2)) methyltransferase</fullName>
    </alternativeName>
    <alternativeName>
        <fullName evidence="8">tRNA(m(2,2)G26)dimethyltransferase</fullName>
    </alternativeName>
</protein>
<dbReference type="InterPro" id="IPR002905">
    <property type="entry name" value="Trm1"/>
</dbReference>
<dbReference type="NCBIfam" id="TIGR00308">
    <property type="entry name" value="TRM1"/>
    <property type="match status" value="1"/>
</dbReference>
<organism evidence="10 11">
    <name type="scientific">Methanopyrus kandleri</name>
    <dbReference type="NCBI Taxonomy" id="2320"/>
    <lineage>
        <taxon>Archaea</taxon>
        <taxon>Methanobacteriati</taxon>
        <taxon>Methanobacteriota</taxon>
        <taxon>Methanomada group</taxon>
        <taxon>Methanopyri</taxon>
        <taxon>Methanopyrales</taxon>
        <taxon>Methanopyraceae</taxon>
        <taxon>Methanopyrus</taxon>
    </lineage>
</organism>
<feature type="binding site" evidence="8">
    <location>
        <position position="109"/>
    </location>
    <ligand>
        <name>S-adenosyl-L-methionine</name>
        <dbReference type="ChEBI" id="CHEBI:59789"/>
    </ligand>
</feature>
<dbReference type="GeneID" id="1477457"/>
<reference evidence="10" key="1">
    <citation type="journal article" date="2020" name="bioRxiv">
        <title>A rank-normalized archaeal taxonomy based on genome phylogeny resolves widespread incomplete and uneven classifications.</title>
        <authorList>
            <person name="Rinke C."/>
            <person name="Chuvochina M."/>
            <person name="Mussig A.J."/>
            <person name="Chaumeil P.-A."/>
            <person name="Waite D.W."/>
            <person name="Whitman W.B."/>
            <person name="Parks D.H."/>
            <person name="Hugenholtz P."/>
        </authorList>
    </citation>
    <scope>NUCLEOTIDE SEQUENCE</scope>
    <source>
        <strain evidence="10">UBA8853</strain>
    </source>
</reference>
<dbReference type="PANTHER" id="PTHR10631">
    <property type="entry name" value="N 2 ,N 2 -DIMETHYLGUANOSINE TRNA METHYLTRANSFERASE"/>
    <property type="match status" value="1"/>
</dbReference>
<dbReference type="InterPro" id="IPR029063">
    <property type="entry name" value="SAM-dependent_MTases_sf"/>
</dbReference>
<evidence type="ECO:0000256" key="5">
    <source>
        <dbReference type="ARBA" id="ARBA00022694"/>
    </source>
</evidence>
<proteinExistence type="inferred from homology"/>
<dbReference type="GO" id="GO:0046872">
    <property type="term" value="F:metal ion binding"/>
    <property type="evidence" value="ECO:0007669"/>
    <property type="project" value="UniProtKB-KW"/>
</dbReference>
<evidence type="ECO:0000313" key="10">
    <source>
        <dbReference type="EMBL" id="HII70705.1"/>
    </source>
</evidence>
<keyword evidence="8" id="KW-0862">Zinc</keyword>
<dbReference type="InterPro" id="IPR042296">
    <property type="entry name" value="tRNA_met_Trm1_C"/>
</dbReference>
<dbReference type="AlphaFoldDB" id="A0A832T9R5"/>
<dbReference type="EMBL" id="DUJS01000004">
    <property type="protein sequence ID" value="HII70705.1"/>
    <property type="molecule type" value="Genomic_DNA"/>
</dbReference>
<evidence type="ECO:0000256" key="6">
    <source>
        <dbReference type="ARBA" id="ARBA00022884"/>
    </source>
</evidence>
<dbReference type="PANTHER" id="PTHR10631:SF3">
    <property type="entry name" value="TRNA (GUANINE(26)-N(2))-DIMETHYLTRANSFERASE"/>
    <property type="match status" value="1"/>
</dbReference>
<feature type="binding site" evidence="8">
    <location>
        <position position="261"/>
    </location>
    <ligand>
        <name>Zn(2+)</name>
        <dbReference type="ChEBI" id="CHEBI:29105"/>
    </ligand>
</feature>
<comment type="caution">
    <text evidence="10">The sequence shown here is derived from an EMBL/GenBank/DDBJ whole genome shotgun (WGS) entry which is preliminary data.</text>
</comment>
<dbReference type="Gene3D" id="3.40.50.150">
    <property type="entry name" value="Vaccinia Virus protein VP39"/>
    <property type="match status" value="1"/>
</dbReference>
<feature type="binding site" evidence="8">
    <location>
        <position position="246"/>
    </location>
    <ligand>
        <name>Zn(2+)</name>
        <dbReference type="ChEBI" id="CHEBI:29105"/>
    </ligand>
</feature>
<dbReference type="GO" id="GO:0160104">
    <property type="term" value="F:tRNA (guanine(26)-N2)-dimethyltransferase activity"/>
    <property type="evidence" value="ECO:0007669"/>
    <property type="project" value="UniProtKB-UniRule"/>
</dbReference>
<feature type="binding site" evidence="8">
    <location>
        <position position="258"/>
    </location>
    <ligand>
        <name>Zn(2+)</name>
        <dbReference type="ChEBI" id="CHEBI:29105"/>
    </ligand>
</feature>
<comment type="catalytic activity">
    <reaction evidence="8">
        <text>guanosine(26) in tRNA + 2 S-adenosyl-L-methionine = N(2)-dimethylguanosine(26) in tRNA + 2 S-adenosyl-L-homocysteine + 2 H(+)</text>
        <dbReference type="Rhea" id="RHEA:43140"/>
        <dbReference type="Rhea" id="RHEA-COMP:10359"/>
        <dbReference type="Rhea" id="RHEA-COMP:10360"/>
        <dbReference type="ChEBI" id="CHEBI:15378"/>
        <dbReference type="ChEBI" id="CHEBI:57856"/>
        <dbReference type="ChEBI" id="CHEBI:59789"/>
        <dbReference type="ChEBI" id="CHEBI:74269"/>
        <dbReference type="ChEBI" id="CHEBI:74513"/>
        <dbReference type="EC" id="2.1.1.216"/>
    </reaction>
</comment>
<name>A0A832T9R5_9EURY</name>
<evidence type="ECO:0000256" key="1">
    <source>
        <dbReference type="ARBA" id="ARBA00022555"/>
    </source>
</evidence>
<evidence type="ECO:0000256" key="7">
    <source>
        <dbReference type="ARBA" id="ARBA00039099"/>
    </source>
</evidence>
<keyword evidence="5 8" id="KW-0819">tRNA processing</keyword>
<feature type="binding site" evidence="8">
    <location>
        <position position="243"/>
    </location>
    <ligand>
        <name>Zn(2+)</name>
        <dbReference type="ChEBI" id="CHEBI:29105"/>
    </ligand>
</feature>
<keyword evidence="3 8" id="KW-0808">Transferase</keyword>
<comment type="function">
    <text evidence="8">Dimethylates a single guanine residue at position 26 of a number of tRNAs using S-adenosyl-L-methionine as donor of the methyl groups.</text>
</comment>
<keyword evidence="4 8" id="KW-0949">S-adenosyl-L-methionine</keyword>
<sequence>MELEIITEGRTPLKVPKTRGQPSARDPVFYNPAMQLSRDLTVSSLVQYGPKIVCDPLAGVGARGIRIAVELSPEVVVLNDLNPRAVELIEENVRLNDVEDVCRIENRDANALMHEDELAGRFDYVDIDPFGPPVPFLDAAVRTVRNRGVVGISATDVSALAGRYPRSARRKYWVEVERVEFYQEVAIRALISYIVRTCAKYDLAFEPHIAFFQRHHVRVIGEIRRGARRADRALKRLGYLLHCRECGYTSEREFDRECPRCGSGSVVRLGPLWLPDFADRERAERAASDARELGLEEAAELLETVAKETGTNPWAYDIHRWASRLGLSRVPSLTSVLEGLREEGFNAVRPHYSKRAVVKTDASPEEFEAVLTEVAGDSGCLHR</sequence>
<keyword evidence="2 8" id="KW-0489">Methyltransferase</keyword>
<keyword evidence="1 8" id="KW-0820">tRNA-binding</keyword>
<dbReference type="InterPro" id="IPR022923">
    <property type="entry name" value="TRM1_arc_bac"/>
</dbReference>
<keyword evidence="6 8" id="KW-0694">RNA-binding</keyword>
<feature type="binding site" evidence="8">
    <location>
        <position position="108"/>
    </location>
    <ligand>
        <name>S-adenosyl-L-methionine</name>
        <dbReference type="ChEBI" id="CHEBI:59789"/>
    </ligand>
</feature>
<dbReference type="EC" id="2.1.1.216" evidence="7 8"/>
<feature type="binding site" evidence="8">
    <location>
        <position position="63"/>
    </location>
    <ligand>
        <name>S-adenosyl-L-methionine</name>
        <dbReference type="ChEBI" id="CHEBI:59789"/>
    </ligand>
</feature>
<dbReference type="Proteomes" id="UP000619545">
    <property type="component" value="Unassembled WGS sequence"/>
</dbReference>
<dbReference type="GO" id="GO:0000049">
    <property type="term" value="F:tRNA binding"/>
    <property type="evidence" value="ECO:0007669"/>
    <property type="project" value="UniProtKB-UniRule"/>
</dbReference>
<evidence type="ECO:0000313" key="11">
    <source>
        <dbReference type="Proteomes" id="UP000619545"/>
    </source>
</evidence>
<dbReference type="Pfam" id="PF02005">
    <property type="entry name" value="TRM"/>
    <property type="match status" value="1"/>
</dbReference>
<dbReference type="RefSeq" id="WP_011018526.1">
    <property type="nucleotide sequence ID" value="NZ_DUJS01000004.1"/>
</dbReference>
<evidence type="ECO:0000256" key="2">
    <source>
        <dbReference type="ARBA" id="ARBA00022603"/>
    </source>
</evidence>
<evidence type="ECO:0000256" key="9">
    <source>
        <dbReference type="PROSITE-ProRule" id="PRU00958"/>
    </source>
</evidence>
<dbReference type="SUPFAM" id="SSF53335">
    <property type="entry name" value="S-adenosyl-L-methionine-dependent methyltransferases"/>
    <property type="match status" value="1"/>
</dbReference>
<evidence type="ECO:0000256" key="3">
    <source>
        <dbReference type="ARBA" id="ARBA00022679"/>
    </source>
</evidence>
<dbReference type="GO" id="GO:0002940">
    <property type="term" value="P:tRNA N2-guanine methylation"/>
    <property type="evidence" value="ECO:0007669"/>
    <property type="project" value="TreeGrafter"/>
</dbReference>
<keyword evidence="8" id="KW-0479">Metal-binding</keyword>
<dbReference type="HAMAP" id="MF_00290">
    <property type="entry name" value="tRNA_dimethyltr_TRM1"/>
    <property type="match status" value="1"/>
</dbReference>
<dbReference type="Gene3D" id="3.30.56.70">
    <property type="entry name" value="N2,N2-dimethylguanosine tRNA methyltransferase, C-terminal domain"/>
    <property type="match status" value="1"/>
</dbReference>
<dbReference type="SMR" id="A0A832T9R5"/>
<evidence type="ECO:0000256" key="8">
    <source>
        <dbReference type="HAMAP-Rule" id="MF_00290"/>
    </source>
</evidence>
<feature type="binding site" evidence="8">
    <location>
        <position position="80"/>
    </location>
    <ligand>
        <name>S-adenosyl-L-methionine</name>
        <dbReference type="ChEBI" id="CHEBI:59789"/>
    </ligand>
</feature>
<evidence type="ECO:0000256" key="4">
    <source>
        <dbReference type="ARBA" id="ARBA00022691"/>
    </source>
</evidence>
<comment type="similarity">
    <text evidence="8 9">Belongs to the class I-like SAM-binding methyltransferase superfamily. Trm1 family.</text>
</comment>
<accession>A0A832T9R5</accession>
<gene>
    <name evidence="8" type="primary">trm1</name>
    <name evidence="10" type="ORF">HA336_05680</name>
</gene>
<dbReference type="PROSITE" id="PS51626">
    <property type="entry name" value="SAM_MT_TRM1"/>
    <property type="match status" value="1"/>
</dbReference>